<comment type="caution">
    <text evidence="4">The sequence shown here is derived from an EMBL/GenBank/DDBJ whole genome shotgun (WGS) entry which is preliminary data.</text>
</comment>
<dbReference type="GO" id="GO:0005737">
    <property type="term" value="C:cytoplasm"/>
    <property type="evidence" value="ECO:0007669"/>
    <property type="project" value="TreeGrafter"/>
</dbReference>
<dbReference type="InterPro" id="IPR052557">
    <property type="entry name" value="CAP/Cytokinesis_protein"/>
</dbReference>
<dbReference type="SUPFAM" id="SSF54001">
    <property type="entry name" value="Cysteine proteinases"/>
    <property type="match status" value="1"/>
</dbReference>
<dbReference type="Pfam" id="PF23265">
    <property type="entry name" value="Ig-like_KY"/>
    <property type="match status" value="2"/>
</dbReference>
<reference evidence="4" key="1">
    <citation type="submission" date="2021-10" db="EMBL/GenBank/DDBJ databases">
        <title>Tropical sea cucumber genome reveals ecological adaptation and Cuvierian tubules defense mechanism.</title>
        <authorList>
            <person name="Chen T."/>
        </authorList>
    </citation>
    <scope>NUCLEOTIDE SEQUENCE</scope>
    <source>
        <strain evidence="4">Nanhai2018</strain>
        <tissue evidence="4">Muscle</tissue>
    </source>
</reference>
<dbReference type="PANTHER" id="PTHR46333">
    <property type="entry name" value="CYTOKINESIS PROTEIN 3"/>
    <property type="match status" value="1"/>
</dbReference>
<dbReference type="OrthoDB" id="6129702at2759"/>
<evidence type="ECO:0000313" key="4">
    <source>
        <dbReference type="EMBL" id="KAJ8031649.1"/>
    </source>
</evidence>
<feature type="domain" description="KY-like immunoglobulin-like" evidence="3">
    <location>
        <begin position="269"/>
        <end position="378"/>
    </location>
</feature>
<feature type="domain" description="KY-like immunoglobulin-like" evidence="3">
    <location>
        <begin position="395"/>
        <end position="493"/>
    </location>
</feature>
<feature type="region of interest" description="Disordered" evidence="1">
    <location>
        <begin position="229"/>
        <end position="255"/>
    </location>
</feature>
<name>A0A9Q1H332_HOLLE</name>
<dbReference type="AlphaFoldDB" id="A0A9Q1H332"/>
<accession>A0A9Q1H332</accession>
<evidence type="ECO:0000259" key="3">
    <source>
        <dbReference type="Pfam" id="PF23265"/>
    </source>
</evidence>
<evidence type="ECO:0000256" key="1">
    <source>
        <dbReference type="SAM" id="MobiDB-lite"/>
    </source>
</evidence>
<sequence>MGDNSSGRGKRGAQSPYFVTPVKSGDKKMKEERKLYRKMDKDMTISSTFWKGKKSVIGRYERLQKLDQHAISAPRHLHQRMEDLVKHLISIAKNQMEKHRVLFRWIAENIDYDVAGLRAGRGVSTAEEALRKRVAVCGGYVDLLKRFCEKAGLQCDSVSGYDKGANYYVGQEELDSCSHAWSIIYVNGKPFYCDPTWASGSVDKSKNKFTREWREHWFMSDPSLFENTHLPGPSNEGGSVNNKKNPPPEKWNKTPKLGVMMGITQASLSLKEGVLQAKDNEIDVAIKLKVLVSIQHFLYSKASGFTQEIEYQVMHFWKKDTVILRVKLPGKGTYKLDIYATKTLKAEGKGQQSTTQLHDKLVTYTVIGKSNTRHPKFYKRRYGCLPPDVLKGYACVSHKESVIETSKNRLVLEMSCPKTGDMIAKLTNQSQPNNALKNRIYQERLEDKHAFHIHFHTPGLYNFAVHNEPSQAGKYTEFAIFMINFTGKPHLQQPVFPDGIKWKPLLKSDHGLTCLSHKDTTIRLRNGAGTVKLSRSTKNNKRLKFEVRDIYSNKIRESETSLFVESVDGKRNCENFNISCRMSREGFYVLHLFVGTALAMRWLIVCDKGYKGELYPANNENWGPVREDFNKLEISFPYHAMISVPNGKTLLKINIGSQKDLTIFGKLLAVNGTTSYKQAVTVQKAPTATSKFITMEIVFPDNVQSGIMELYGGKNNEASFPCIGKWLLVRK</sequence>
<feature type="region of interest" description="Disordered" evidence="1">
    <location>
        <begin position="1"/>
        <end position="30"/>
    </location>
</feature>
<dbReference type="InterPro" id="IPR056564">
    <property type="entry name" value="Ig-like_KY"/>
</dbReference>
<dbReference type="Proteomes" id="UP001152320">
    <property type="component" value="Chromosome 12"/>
</dbReference>
<keyword evidence="5" id="KW-1185">Reference proteome</keyword>
<dbReference type="PANTHER" id="PTHR46333:SF2">
    <property type="entry name" value="CYTOKINESIS PROTEIN 3"/>
    <property type="match status" value="1"/>
</dbReference>
<gene>
    <name evidence="4" type="ORF">HOLleu_24907</name>
</gene>
<dbReference type="Gene3D" id="3.10.620.30">
    <property type="match status" value="1"/>
</dbReference>
<evidence type="ECO:0000259" key="2">
    <source>
        <dbReference type="Pfam" id="PF01841"/>
    </source>
</evidence>
<proteinExistence type="predicted"/>
<organism evidence="4 5">
    <name type="scientific">Holothuria leucospilota</name>
    <name type="common">Black long sea cucumber</name>
    <name type="synonym">Mertensiothuria leucospilota</name>
    <dbReference type="NCBI Taxonomy" id="206669"/>
    <lineage>
        <taxon>Eukaryota</taxon>
        <taxon>Metazoa</taxon>
        <taxon>Echinodermata</taxon>
        <taxon>Eleutherozoa</taxon>
        <taxon>Echinozoa</taxon>
        <taxon>Holothuroidea</taxon>
        <taxon>Aspidochirotacea</taxon>
        <taxon>Aspidochirotida</taxon>
        <taxon>Holothuriidae</taxon>
        <taxon>Holothuria</taxon>
    </lineage>
</organism>
<dbReference type="Pfam" id="PF01841">
    <property type="entry name" value="Transglut_core"/>
    <property type="match status" value="1"/>
</dbReference>
<dbReference type="EMBL" id="JAIZAY010000012">
    <property type="protein sequence ID" value="KAJ8031649.1"/>
    <property type="molecule type" value="Genomic_DNA"/>
</dbReference>
<evidence type="ECO:0000313" key="5">
    <source>
        <dbReference type="Proteomes" id="UP001152320"/>
    </source>
</evidence>
<protein>
    <submittedName>
        <fullName evidence="4">Kyphoscoliosis peptidase</fullName>
    </submittedName>
</protein>
<dbReference type="InterPro" id="IPR002931">
    <property type="entry name" value="Transglutaminase-like"/>
</dbReference>
<feature type="domain" description="Transglutaminase-like" evidence="2">
    <location>
        <begin position="84"/>
        <end position="188"/>
    </location>
</feature>
<dbReference type="InterPro" id="IPR038765">
    <property type="entry name" value="Papain-like_cys_pep_sf"/>
</dbReference>